<dbReference type="InterPro" id="IPR013154">
    <property type="entry name" value="ADH-like_N"/>
</dbReference>
<dbReference type="PANTHER" id="PTHR43677:SF3">
    <property type="entry name" value="PROSTAGLANDIN REDUCTASE 3"/>
    <property type="match status" value="1"/>
</dbReference>
<keyword evidence="4" id="KW-1185">Reference proteome</keyword>
<dbReference type="EMBL" id="CAUYUE010000001">
    <property type="protein sequence ID" value="CAK0737375.1"/>
    <property type="molecule type" value="Genomic_DNA"/>
</dbReference>
<dbReference type="SMART" id="SM00829">
    <property type="entry name" value="PKS_ER"/>
    <property type="match status" value="1"/>
</dbReference>
<dbReference type="InterPro" id="IPR020843">
    <property type="entry name" value="ER"/>
</dbReference>
<dbReference type="SUPFAM" id="SSF50129">
    <property type="entry name" value="GroES-like"/>
    <property type="match status" value="1"/>
</dbReference>
<dbReference type="PROSITE" id="PS01162">
    <property type="entry name" value="QOR_ZETA_CRYSTAL"/>
    <property type="match status" value="1"/>
</dbReference>
<keyword evidence="1" id="KW-0560">Oxidoreductase</keyword>
<dbReference type="InterPro" id="IPR002364">
    <property type="entry name" value="Quin_OxRdtase/zeta-crystal_CS"/>
</dbReference>
<dbReference type="InterPro" id="IPR051397">
    <property type="entry name" value="Zn-ADH-like_protein"/>
</dbReference>
<dbReference type="Pfam" id="PF00107">
    <property type="entry name" value="ADH_zinc_N"/>
    <property type="match status" value="1"/>
</dbReference>
<evidence type="ECO:0000256" key="1">
    <source>
        <dbReference type="ARBA" id="ARBA00023002"/>
    </source>
</evidence>
<dbReference type="PANTHER" id="PTHR43677">
    <property type="entry name" value="SHORT-CHAIN DEHYDROGENASE/REDUCTASE"/>
    <property type="match status" value="1"/>
</dbReference>
<dbReference type="GO" id="GO:0005739">
    <property type="term" value="C:mitochondrion"/>
    <property type="evidence" value="ECO:0007669"/>
    <property type="project" value="TreeGrafter"/>
</dbReference>
<dbReference type="Gene3D" id="3.40.50.720">
    <property type="entry name" value="NAD(P)-binding Rossmann-like Domain"/>
    <property type="match status" value="2"/>
</dbReference>
<organism evidence="3 4">
    <name type="scientific">Coccomyxa viridis</name>
    <dbReference type="NCBI Taxonomy" id="1274662"/>
    <lineage>
        <taxon>Eukaryota</taxon>
        <taxon>Viridiplantae</taxon>
        <taxon>Chlorophyta</taxon>
        <taxon>core chlorophytes</taxon>
        <taxon>Trebouxiophyceae</taxon>
        <taxon>Trebouxiophyceae incertae sedis</taxon>
        <taxon>Coccomyxaceae</taxon>
        <taxon>Coccomyxa</taxon>
    </lineage>
</organism>
<dbReference type="PRINTS" id="PR00081">
    <property type="entry name" value="GDHRDH"/>
</dbReference>
<dbReference type="Gene3D" id="3.90.180.10">
    <property type="entry name" value="Medium-chain alcohol dehydrogenases, catalytic domain"/>
    <property type="match status" value="1"/>
</dbReference>
<reference evidence="3 4" key="1">
    <citation type="submission" date="2023-10" db="EMBL/GenBank/DDBJ databases">
        <authorList>
            <person name="Maclean D."/>
            <person name="Macfadyen A."/>
        </authorList>
    </citation>
    <scope>NUCLEOTIDE SEQUENCE [LARGE SCALE GENOMIC DNA]</scope>
</reference>
<dbReference type="PRINTS" id="PR00080">
    <property type="entry name" value="SDRFAMILY"/>
</dbReference>
<dbReference type="FunFam" id="3.40.50.720:FF:000121">
    <property type="entry name" value="Prostaglandin reductase 2"/>
    <property type="match status" value="1"/>
</dbReference>
<dbReference type="AlphaFoldDB" id="A0AAV1HUG4"/>
<dbReference type="SUPFAM" id="SSF51735">
    <property type="entry name" value="NAD(P)-binding Rossmann-fold domains"/>
    <property type="match status" value="2"/>
</dbReference>
<evidence type="ECO:0000313" key="3">
    <source>
        <dbReference type="EMBL" id="CAK0737375.1"/>
    </source>
</evidence>
<dbReference type="Proteomes" id="UP001314263">
    <property type="component" value="Unassembled WGS sequence"/>
</dbReference>
<dbReference type="InterPro" id="IPR013149">
    <property type="entry name" value="ADH-like_C"/>
</dbReference>
<feature type="domain" description="Enoyl reductase (ER)" evidence="2">
    <location>
        <begin position="300"/>
        <end position="623"/>
    </location>
</feature>
<evidence type="ECO:0000313" key="4">
    <source>
        <dbReference type="Proteomes" id="UP001314263"/>
    </source>
</evidence>
<dbReference type="Pfam" id="PF08240">
    <property type="entry name" value="ADH_N"/>
    <property type="match status" value="1"/>
</dbReference>
<gene>
    <name evidence="3" type="ORF">CVIRNUC_000902</name>
</gene>
<comment type="caution">
    <text evidence="3">The sequence shown here is derived from an EMBL/GenBank/DDBJ whole genome shotgun (WGS) entry which is preliminary data.</text>
</comment>
<dbReference type="InterPro" id="IPR002347">
    <property type="entry name" value="SDR_fam"/>
</dbReference>
<dbReference type="Pfam" id="PF00106">
    <property type="entry name" value="adh_short"/>
    <property type="match status" value="1"/>
</dbReference>
<dbReference type="GO" id="GO:0016491">
    <property type="term" value="F:oxidoreductase activity"/>
    <property type="evidence" value="ECO:0007669"/>
    <property type="project" value="UniProtKB-KW"/>
</dbReference>
<dbReference type="PROSITE" id="PS00061">
    <property type="entry name" value="ADH_SHORT"/>
    <property type="match status" value="1"/>
</dbReference>
<dbReference type="InterPro" id="IPR036291">
    <property type="entry name" value="NAD(P)-bd_dom_sf"/>
</dbReference>
<evidence type="ECO:0000259" key="2">
    <source>
        <dbReference type="SMART" id="SM00829"/>
    </source>
</evidence>
<name>A0AAV1HUG4_9CHLO</name>
<dbReference type="GO" id="GO:0008270">
    <property type="term" value="F:zinc ion binding"/>
    <property type="evidence" value="ECO:0007669"/>
    <property type="project" value="InterPro"/>
</dbReference>
<sequence>MDWTSKTVLVTGAGSGIGRALCVTLASKGCKVTAVDVNVDGAEETVRLMKAQGGSGIAVQCDVQDDAAQRAAFSRHMQAWNSLDVAVLNAGIMEKGDFVKSEETAWQTTLDINLRAVLVGAHLATQIMRKQGSKIQAKGSILLVASAGGLFPMPPSPVYAASKAGLVHFTRSASGRLAKAGISLYCLCPQFVDTPLVANVKRLGQSMPEMGSQLLRPQRVAEASLLLLEDESAHGKVLMVHASGRLYEWVAPKGNLKKAYAGSTPGAQQSSSGAHAELARWASSGVPAQRRKLQVHRLSSDFRAATRIVSEPLPAPSALPPGHILVRRAYAGINASDINYTAGRYFGSAEVAAKRLPFDAGFESVGAVAAVGPDVHRFSVGQPVAELAYGAFSEWAVVPAKHALAVPMLAPEIVALLTSGLTASIGLQEAGRLRSGETVLVTAAAGGVGQFVVQLAKQAGSTVIATCGSEDKARLLRRLGADRIVNYRQESLKEVLRKEYPKGIDVIWESVGGDMFRTCTKALGQGGRLIVIGMMSQYADGWGASEVAPGLPELLLWKSATVVGFFLLHYAHLYKSHLQRLVAAWQSGRLHVAMDGHGFRGLEGVAAAQDCLHSGQSVGKLYVQLASDLPARARSRM</sequence>
<dbReference type="InterPro" id="IPR011032">
    <property type="entry name" value="GroES-like_sf"/>
</dbReference>
<accession>A0AAV1HUG4</accession>
<dbReference type="InterPro" id="IPR020904">
    <property type="entry name" value="Sc_DH/Rdtase_CS"/>
</dbReference>
<protein>
    <recommendedName>
        <fullName evidence="2">Enoyl reductase (ER) domain-containing protein</fullName>
    </recommendedName>
</protein>
<proteinExistence type="predicted"/>